<evidence type="ECO:0000313" key="1">
    <source>
        <dbReference type="EMBL" id="EFZ14417.1"/>
    </source>
</evidence>
<dbReference type="EMBL" id="GL766998">
    <property type="protein sequence ID" value="EFZ14417.1"/>
    <property type="molecule type" value="Genomic_DNA"/>
</dbReference>
<reference evidence="1" key="1">
    <citation type="journal article" date="2011" name="Proc. Natl. Acad. Sci. U.S.A.">
        <title>The genome of the fire ant Solenopsis invicta.</title>
        <authorList>
            <person name="Wurm Y."/>
            <person name="Wang J."/>
            <person name="Riba-Grognuz O."/>
            <person name="Corona M."/>
            <person name="Nygaard S."/>
            <person name="Hunt B.G."/>
            <person name="Ingram K.K."/>
            <person name="Falquet L."/>
            <person name="Nipitwattanaphon M."/>
            <person name="Gotzek D."/>
            <person name="Dijkstra M.B."/>
            <person name="Oettler J."/>
            <person name="Comtesse F."/>
            <person name="Shih C.J."/>
            <person name="Wu W.J."/>
            <person name="Yang C.C."/>
            <person name="Thomas J."/>
            <person name="Beaudoing E."/>
            <person name="Pradervand S."/>
            <person name="Flegel V."/>
            <person name="Cook E.D."/>
            <person name="Fabbretti R."/>
            <person name="Stockinger H."/>
            <person name="Long L."/>
            <person name="Farmerie W.G."/>
            <person name="Oakey J."/>
            <person name="Boomsma J.J."/>
            <person name="Pamilo P."/>
            <person name="Yi S.V."/>
            <person name="Heinze J."/>
            <person name="Goodisman M.A."/>
            <person name="Farinelli L."/>
            <person name="Harshman K."/>
            <person name="Hulo N."/>
            <person name="Cerutti L."/>
            <person name="Xenarios I."/>
            <person name="Shoemaker D."/>
            <person name="Keller L."/>
        </authorList>
    </citation>
    <scope>NUCLEOTIDE SEQUENCE [LARGE SCALE GENOMIC DNA]</scope>
</reference>
<name>E9IYD7_SOLIN</name>
<dbReference type="AlphaFoldDB" id="E9IYD7"/>
<protein>
    <submittedName>
        <fullName evidence="1">Uncharacterized protein</fullName>
    </submittedName>
</protein>
<feature type="non-terminal residue" evidence="1">
    <location>
        <position position="212"/>
    </location>
</feature>
<proteinExistence type="predicted"/>
<accession>E9IYD7</accession>
<gene>
    <name evidence="1" type="ORF">SINV_04826</name>
</gene>
<dbReference type="HOGENOM" id="CLU_1301094_0_0_1"/>
<organism>
    <name type="scientific">Solenopsis invicta</name>
    <name type="common">Red imported fire ant</name>
    <name type="synonym">Solenopsis wagneri</name>
    <dbReference type="NCBI Taxonomy" id="13686"/>
    <lineage>
        <taxon>Eukaryota</taxon>
        <taxon>Metazoa</taxon>
        <taxon>Ecdysozoa</taxon>
        <taxon>Arthropoda</taxon>
        <taxon>Hexapoda</taxon>
        <taxon>Insecta</taxon>
        <taxon>Pterygota</taxon>
        <taxon>Neoptera</taxon>
        <taxon>Endopterygota</taxon>
        <taxon>Hymenoptera</taxon>
        <taxon>Apocrita</taxon>
        <taxon>Aculeata</taxon>
        <taxon>Formicoidea</taxon>
        <taxon>Formicidae</taxon>
        <taxon>Myrmicinae</taxon>
        <taxon>Solenopsis</taxon>
    </lineage>
</organism>
<sequence length="212" mass="25532">MSIKNHQQFKILKFHGQCFCEKEYMFWHYHKLMGHSINILKDQMLKRQTKILNYGHLKRYNDIIDSTDTMEIKLIKIIMKHFKENFNGLFKTYPEGTTLKELEVPLASPCIIIIDDVTRQMFYLFIKGLQIERTYCFYEALEMLMCAYYIFNMEYPIHYALRPHSRAWCNYKYFLNIHPTYGTKSTTSIKCKVLSLFNKLRNIENVNEDNNT</sequence>